<organism evidence="2 3">
    <name type="scientific">Kribbella aluminosa</name>
    <dbReference type="NCBI Taxonomy" id="416017"/>
    <lineage>
        <taxon>Bacteria</taxon>
        <taxon>Bacillati</taxon>
        <taxon>Actinomycetota</taxon>
        <taxon>Actinomycetes</taxon>
        <taxon>Propionibacteriales</taxon>
        <taxon>Kribbellaceae</taxon>
        <taxon>Kribbella</taxon>
    </lineage>
</organism>
<feature type="region of interest" description="Disordered" evidence="1">
    <location>
        <begin position="1"/>
        <end position="68"/>
    </location>
</feature>
<protein>
    <submittedName>
        <fullName evidence="2">Uncharacterized protein</fullName>
    </submittedName>
</protein>
<dbReference type="Proteomes" id="UP000755585">
    <property type="component" value="Unassembled WGS sequence"/>
</dbReference>
<accession>A0ABS4UTK4</accession>
<reference evidence="2 3" key="1">
    <citation type="submission" date="2021-03" db="EMBL/GenBank/DDBJ databases">
        <title>Sequencing the genomes of 1000 actinobacteria strains.</title>
        <authorList>
            <person name="Klenk H.-P."/>
        </authorList>
    </citation>
    <scope>NUCLEOTIDE SEQUENCE [LARGE SCALE GENOMIC DNA]</scope>
    <source>
        <strain evidence="2 3">DSM 18824</strain>
    </source>
</reference>
<evidence type="ECO:0000313" key="2">
    <source>
        <dbReference type="EMBL" id="MBP2354973.1"/>
    </source>
</evidence>
<evidence type="ECO:0000313" key="3">
    <source>
        <dbReference type="Proteomes" id="UP000755585"/>
    </source>
</evidence>
<sequence>MTLTDTEWDGSDDSEDDGEGDDPAERLEAEAVAGQINVNPAKAGPTGRPARQSGSQRREGGRWTGVWR</sequence>
<gene>
    <name evidence="2" type="ORF">JOF29_006083</name>
</gene>
<evidence type="ECO:0000256" key="1">
    <source>
        <dbReference type="SAM" id="MobiDB-lite"/>
    </source>
</evidence>
<name>A0ABS4UTK4_9ACTN</name>
<keyword evidence="3" id="KW-1185">Reference proteome</keyword>
<dbReference type="EMBL" id="JAGINT010000002">
    <property type="protein sequence ID" value="MBP2354973.1"/>
    <property type="molecule type" value="Genomic_DNA"/>
</dbReference>
<proteinExistence type="predicted"/>
<comment type="caution">
    <text evidence="2">The sequence shown here is derived from an EMBL/GenBank/DDBJ whole genome shotgun (WGS) entry which is preliminary data.</text>
</comment>
<feature type="compositionally biased region" description="Acidic residues" evidence="1">
    <location>
        <begin position="1"/>
        <end position="22"/>
    </location>
</feature>